<keyword evidence="4" id="KW-0472">Membrane</keyword>
<dbReference type="GO" id="GO:0003968">
    <property type="term" value="F:RNA-directed RNA polymerase activity"/>
    <property type="evidence" value="ECO:0007669"/>
    <property type="project" value="UniProtKB-KW"/>
</dbReference>
<keyword evidence="4" id="KW-0812">Transmembrane</keyword>
<protein>
    <submittedName>
        <fullName evidence="5">RNA-dependent RNA polymerase</fullName>
    </submittedName>
</protein>
<feature type="transmembrane region" description="Helical" evidence="4">
    <location>
        <begin position="109"/>
        <end position="131"/>
    </location>
</feature>
<dbReference type="PANTHER" id="PTHR34456">
    <property type="entry name" value="MITOVIRUS RNA-DEPENDENT RNA POLYMERASE"/>
    <property type="match status" value="1"/>
</dbReference>
<keyword evidence="3" id="KW-0548">Nucleotidyltransferase</keyword>
<evidence type="ECO:0000313" key="5">
    <source>
        <dbReference type="EMBL" id="QIR30276.1"/>
    </source>
</evidence>
<dbReference type="InterPro" id="IPR008686">
    <property type="entry name" value="RNA_pol_mitovir"/>
</dbReference>
<dbReference type="Pfam" id="PF05919">
    <property type="entry name" value="Mitovir_RNA_pol"/>
    <property type="match status" value="1"/>
</dbReference>
<dbReference type="SUPFAM" id="SSF56672">
    <property type="entry name" value="DNA/RNA polymerases"/>
    <property type="match status" value="1"/>
</dbReference>
<evidence type="ECO:0000256" key="1">
    <source>
        <dbReference type="ARBA" id="ARBA00022484"/>
    </source>
</evidence>
<accession>A0A6G9RVD6</accession>
<organism evidence="5">
    <name type="scientific">Plasmopara viticola lesion associated mitovirus 53</name>
    <dbReference type="NCBI Taxonomy" id="2719482"/>
    <lineage>
        <taxon>Viruses</taxon>
        <taxon>Riboviria</taxon>
        <taxon>Orthornavirae</taxon>
        <taxon>Lenarviricota</taxon>
        <taxon>Howeltoviricetes</taxon>
        <taxon>Cryppavirales</taxon>
        <taxon>Mitoviridae</taxon>
        <taxon>Mitovirus</taxon>
    </lineage>
</organism>
<sequence>MTLKVLLSIISIYRVFPTKPKVKLDTITDLKKPGSLEVLPSDEVKNAVLEVIPKGRLIVNKSYLTGGERASPNSKKAIWGTSADACAFAHYPNQLFNLIKYNGLVNLRWTLYLFITLAASLPIYAINLWLFNGKKAVMGRLSVVYDQAGKARVVAITNWWLQQSLKPLHDSIFRILKSIPEDGTFDQRKPITALIGRVKPSQVLYGFDLSAATDRLPISLQVQILNCLQFDGNAWMKNITIPWTYRSRTIFYSVGQPMGAYSSWGMLALTHHILVMISAHRAKIIGFRDYCILGDDVVIANDAVAQEYLKLMESLGVDINLSKSVISNRFTEFAKTWVGKGVNLSPLGPGLILQALRHRFFIPKLFLEAIDMRLIPLSEPLKFLEKLPKSIMTGKSIQIILGSLLMRKIYTKLTILPENKFSLYNFFINDNHLELLLNRCITIIKADLDRSWTEMRTSITHLLKRGWRTSTTRLGPFFYLSDMVWFLLKPGFWYYLFSFNKSLKDYMSKVLFIEELCKESLDRNDQHSKCIRSLGVLSKNIDILSIDWKSKEDVRISYNKMNDIIDSLPPVRAERTSNVQYMLYNWL</sequence>
<keyword evidence="4" id="KW-1133">Transmembrane helix</keyword>
<evidence type="ECO:0000256" key="4">
    <source>
        <dbReference type="SAM" id="Phobius"/>
    </source>
</evidence>
<keyword evidence="1 5" id="KW-0696">RNA-directed RNA polymerase</keyword>
<name>A0A6G9RVD6_9VIRU</name>
<keyword evidence="2" id="KW-0808">Transferase</keyword>
<proteinExistence type="predicted"/>
<feature type="transmembrane region" description="Helical" evidence="4">
    <location>
        <begin position="477"/>
        <end position="497"/>
    </location>
</feature>
<evidence type="ECO:0000256" key="3">
    <source>
        <dbReference type="ARBA" id="ARBA00022695"/>
    </source>
</evidence>
<dbReference type="PANTHER" id="PTHR34456:SF13">
    <property type="entry name" value="REVERSE TRANSCRIPTASE DOMAIN-CONTAINING PROTEIN"/>
    <property type="match status" value="1"/>
</dbReference>
<evidence type="ECO:0000256" key="2">
    <source>
        <dbReference type="ARBA" id="ARBA00022679"/>
    </source>
</evidence>
<dbReference type="EMBL" id="MN539814">
    <property type="protein sequence ID" value="QIR30276.1"/>
    <property type="molecule type" value="Genomic_RNA"/>
</dbReference>
<dbReference type="InterPro" id="IPR043502">
    <property type="entry name" value="DNA/RNA_pol_sf"/>
</dbReference>
<reference evidence="5" key="1">
    <citation type="journal article" date="2020" name="Virus Evol.">
        <title>Analysis of the virome associated to grapevine downy mildew lesions reveals new mycovirus lineages.</title>
        <authorList>
            <person name="Chiapello M."/>
            <person name="Rodriguez-Romero J."/>
            <person name="Ayllon M.A."/>
            <person name="Turina M."/>
        </authorList>
    </citation>
    <scope>NUCLEOTIDE SEQUENCE</scope>
    <source>
        <strain evidence="5">DMS9_DN27198</strain>
    </source>
</reference>